<keyword evidence="3" id="KW-1185">Reference proteome</keyword>
<feature type="region of interest" description="Disordered" evidence="1">
    <location>
        <begin position="71"/>
        <end position="93"/>
    </location>
</feature>
<sequence length="93" mass="10632">MSISLMRCIMVENAKKRKPQLMSSSTRKILRINSPSFEEEFNALKLASDHSESEGDIEEFRVSDRELLQFHESDQGEDLDQNILDSDSSHEGS</sequence>
<reference evidence="2" key="1">
    <citation type="submission" date="2020-11" db="EMBL/GenBank/DDBJ databases">
        <authorList>
            <person name="Whitehead M."/>
        </authorList>
    </citation>
    <scope>NUCLEOTIDE SEQUENCE</scope>
    <source>
        <strain evidence="2">EGII</strain>
    </source>
</reference>
<dbReference type="Proteomes" id="UP000606786">
    <property type="component" value="Unassembled WGS sequence"/>
</dbReference>
<accession>A0A811UQ51</accession>
<evidence type="ECO:0000313" key="2">
    <source>
        <dbReference type="EMBL" id="CAD6999946.1"/>
    </source>
</evidence>
<organism evidence="2 3">
    <name type="scientific">Ceratitis capitata</name>
    <name type="common">Mediterranean fruit fly</name>
    <name type="synonym">Tephritis capitata</name>
    <dbReference type="NCBI Taxonomy" id="7213"/>
    <lineage>
        <taxon>Eukaryota</taxon>
        <taxon>Metazoa</taxon>
        <taxon>Ecdysozoa</taxon>
        <taxon>Arthropoda</taxon>
        <taxon>Hexapoda</taxon>
        <taxon>Insecta</taxon>
        <taxon>Pterygota</taxon>
        <taxon>Neoptera</taxon>
        <taxon>Endopterygota</taxon>
        <taxon>Diptera</taxon>
        <taxon>Brachycera</taxon>
        <taxon>Muscomorpha</taxon>
        <taxon>Tephritoidea</taxon>
        <taxon>Tephritidae</taxon>
        <taxon>Ceratitis</taxon>
        <taxon>Ceratitis</taxon>
    </lineage>
</organism>
<evidence type="ECO:0000313" key="3">
    <source>
        <dbReference type="Proteomes" id="UP000606786"/>
    </source>
</evidence>
<dbReference type="EMBL" id="CAJHJT010000012">
    <property type="protein sequence ID" value="CAD6999946.1"/>
    <property type="molecule type" value="Genomic_DNA"/>
</dbReference>
<gene>
    <name evidence="2" type="ORF">CCAP1982_LOCUS8454</name>
</gene>
<dbReference type="AlphaFoldDB" id="A0A811UQ51"/>
<proteinExistence type="predicted"/>
<name>A0A811UQ51_CERCA</name>
<evidence type="ECO:0000256" key="1">
    <source>
        <dbReference type="SAM" id="MobiDB-lite"/>
    </source>
</evidence>
<comment type="caution">
    <text evidence="2">The sequence shown here is derived from an EMBL/GenBank/DDBJ whole genome shotgun (WGS) entry which is preliminary data.</text>
</comment>
<protein>
    <submittedName>
        <fullName evidence="2">(Mediterranean fruit fly) hypothetical protein</fullName>
    </submittedName>
</protein>